<accession>A0A0P7ZQ24</accession>
<dbReference type="EMBL" id="LJZR01000083">
    <property type="protein sequence ID" value="KPQ31788.1"/>
    <property type="molecule type" value="Genomic_DNA"/>
</dbReference>
<evidence type="ECO:0000313" key="2">
    <source>
        <dbReference type="Proteomes" id="UP000050465"/>
    </source>
</evidence>
<protein>
    <submittedName>
        <fullName evidence="1">Uncharacterized protein</fullName>
    </submittedName>
</protein>
<comment type="caution">
    <text evidence="1">The sequence shown here is derived from an EMBL/GenBank/DDBJ whole genome shotgun (WGS) entry which is preliminary data.</text>
</comment>
<proteinExistence type="predicted"/>
<reference evidence="1 2" key="1">
    <citation type="submission" date="2015-09" db="EMBL/GenBank/DDBJ databases">
        <title>Identification and resolution of microdiversity through metagenomic sequencing of parallel consortia.</title>
        <authorList>
            <person name="Nelson W.C."/>
            <person name="Romine M.F."/>
            <person name="Lindemann S.R."/>
        </authorList>
    </citation>
    <scope>NUCLEOTIDE SEQUENCE [LARGE SCALE GENOMIC DNA]</scope>
    <source>
        <strain evidence="1">Ana</strain>
    </source>
</reference>
<dbReference type="Proteomes" id="UP000050465">
    <property type="component" value="Unassembled WGS sequence"/>
</dbReference>
<gene>
    <name evidence="1" type="ORF">HLUCCA11_23015</name>
</gene>
<name>A0A0P7ZQ24_9CYAN</name>
<dbReference type="AlphaFoldDB" id="A0A0P7ZQ24"/>
<evidence type="ECO:0000313" key="1">
    <source>
        <dbReference type="EMBL" id="KPQ31788.1"/>
    </source>
</evidence>
<sequence length="51" mass="5445">MTIKMPLAISAIGVALILSLWGTRAIEIGGSVEVDFPGFSLRIEGNQQQSE</sequence>
<organism evidence="1 2">
    <name type="scientific">Phormidesmis priestleyi Ana</name>
    <dbReference type="NCBI Taxonomy" id="1666911"/>
    <lineage>
        <taxon>Bacteria</taxon>
        <taxon>Bacillati</taxon>
        <taxon>Cyanobacteriota</taxon>
        <taxon>Cyanophyceae</taxon>
        <taxon>Leptolyngbyales</taxon>
        <taxon>Leptolyngbyaceae</taxon>
        <taxon>Phormidesmis</taxon>
    </lineage>
</organism>